<feature type="compositionally biased region" description="Pro residues" evidence="1">
    <location>
        <begin position="42"/>
        <end position="62"/>
    </location>
</feature>
<feature type="region of interest" description="Disordered" evidence="1">
    <location>
        <begin position="101"/>
        <end position="550"/>
    </location>
</feature>
<feature type="compositionally biased region" description="Basic and acidic residues" evidence="1">
    <location>
        <begin position="190"/>
        <end position="200"/>
    </location>
</feature>
<proteinExistence type="predicted"/>
<dbReference type="GeneID" id="25987490"/>
<feature type="region of interest" description="Disordered" evidence="1">
    <location>
        <begin position="833"/>
        <end position="868"/>
    </location>
</feature>
<reference evidence="2 3" key="1">
    <citation type="journal article" date="2012" name="Eukaryot. Cell">
        <title>Draft genome sequence of CBS 2479, the standard type strain of Trichosporon asahii.</title>
        <authorList>
            <person name="Yang R.Y."/>
            <person name="Li H.T."/>
            <person name="Zhu H."/>
            <person name="Zhou G.P."/>
            <person name="Wang M."/>
            <person name="Wang L."/>
        </authorList>
    </citation>
    <scope>NUCLEOTIDE SEQUENCE [LARGE SCALE GENOMIC DNA]</scope>
    <source>
        <strain evidence="3">ATCC 90039 / CBS 2479 / JCM 2466 / KCTC 7840 / NCYC 2677 / UAMH 7654</strain>
    </source>
</reference>
<feature type="compositionally biased region" description="Polar residues" evidence="1">
    <location>
        <begin position="258"/>
        <end position="269"/>
    </location>
</feature>
<feature type="compositionally biased region" description="Low complexity" evidence="1">
    <location>
        <begin position="422"/>
        <end position="440"/>
    </location>
</feature>
<dbReference type="Proteomes" id="UP000002748">
    <property type="component" value="Unassembled WGS sequence"/>
</dbReference>
<protein>
    <submittedName>
        <fullName evidence="2">Uncharacterized protein</fullName>
    </submittedName>
</protein>
<feature type="compositionally biased region" description="Basic and acidic residues" evidence="1">
    <location>
        <begin position="852"/>
        <end position="868"/>
    </location>
</feature>
<feature type="compositionally biased region" description="Low complexity" evidence="1">
    <location>
        <begin position="320"/>
        <end position="338"/>
    </location>
</feature>
<feature type="compositionally biased region" description="Polar residues" evidence="1">
    <location>
        <begin position="302"/>
        <end position="311"/>
    </location>
</feature>
<name>J5TS30_TRIAS</name>
<evidence type="ECO:0000256" key="1">
    <source>
        <dbReference type="SAM" id="MobiDB-lite"/>
    </source>
</evidence>
<feature type="compositionally biased region" description="Polar residues" evidence="1">
    <location>
        <begin position="149"/>
        <end position="163"/>
    </location>
</feature>
<accession>J5TS30</accession>
<feature type="region of interest" description="Disordered" evidence="1">
    <location>
        <begin position="1"/>
        <end position="86"/>
    </location>
</feature>
<feature type="compositionally biased region" description="Pro residues" evidence="1">
    <location>
        <begin position="459"/>
        <end position="489"/>
    </location>
</feature>
<dbReference type="VEuPathDB" id="FungiDB:A1Q1_03977"/>
<gene>
    <name evidence="2" type="ORF">A1Q1_03977</name>
</gene>
<feature type="compositionally biased region" description="Polar residues" evidence="1">
    <location>
        <begin position="217"/>
        <end position="226"/>
    </location>
</feature>
<comment type="caution">
    <text evidence="2">The sequence shown here is derived from an EMBL/GenBank/DDBJ whole genome shotgun (WGS) entry which is preliminary data.</text>
</comment>
<feature type="compositionally biased region" description="Polar residues" evidence="1">
    <location>
        <begin position="278"/>
        <end position="290"/>
    </location>
</feature>
<dbReference type="HOGENOM" id="CLU_330441_0_0_1"/>
<sequence length="868" mass="94419">MLYAQPTSPPSPRSPAPQSHPARPASLASSIEEDDLYVSPKASPPYDTPPPPPQPQPAPPSQLAPSTMSNNDAPYNSNTLSGDFSALSDYNTWSAAMNAAPADPGAMAARKASETSNGSAGSKRSLPQPPRSGSTETATTTATAATTLPRKNSLQPTLSQRYQQLKERSAASAARRASQSSDGHTFTTSWERRGSERSDDFQSSAGYGRLPALEDVQAQQLQQRRMVSSPEPAHPPAVYETQNSHPPPPPPPAFHDSTPPSAFQSNDRQGSLPPIPLSSGNSEISPQQSPTRRDSLPPIPSESPQTPQRRASNALPPIPSGTAPTSPASPAQRRPSVPQANGENINGGMRDFMPYASVYGGVDGEDDLSASASRRNTLPPLPSVPKEQPLEPKSQAQLYAQQQMAQQRQQAEERRRQEEARQQAQQRQAQQQQQQQQQRTPQPPQPLRSPVYDSDKDQPPLPSPRNAPPSGPPTPGPPSAFTAPNPPLQPGQTNSLPGRRTTLGHGNESYTAQQQSGLSHAQTVRAPRSYTANLDRPPATPQPVGTPQRNRPLHPEFTHGDLTIQVSTPGPTDFLVSYTVLTTASGLIASTLAQFPAGKQPRVAITESVSEARLLLSALNYGNINHSSLAVAERDPLGVVEYLTLLRLYRKYQVSAFFTDLLQYQINQRAVELSQALTRRDRPLTLDVIRLAVEAKSSRLWDMLNKYSAYWFEALAPARLSAEEKDRVGKTGLEVLIAWNALRLGCGDRPDAVKVGYEGGRVCIWRVKDEKRKFYPVIKLETSFGNLPEAGRQSCPMGKGEGGRRKCHLVASIVCMYDFIISTSKPFTVLMEDEPEELGERADAEVELSTEEGLRNQRDVHDNGSRPE</sequence>
<dbReference type="RefSeq" id="XP_014183828.1">
    <property type="nucleotide sequence ID" value="XM_014328353.1"/>
</dbReference>
<feature type="compositionally biased region" description="Polar residues" evidence="1">
    <location>
        <begin position="66"/>
        <end position="86"/>
    </location>
</feature>
<feature type="compositionally biased region" description="Basic and acidic residues" evidence="1">
    <location>
        <begin position="410"/>
        <end position="421"/>
    </location>
</feature>
<dbReference type="AlphaFoldDB" id="J5TS30"/>
<feature type="compositionally biased region" description="Low complexity" evidence="1">
    <location>
        <begin position="135"/>
        <end position="147"/>
    </location>
</feature>
<feature type="compositionally biased region" description="Polar residues" evidence="1">
    <location>
        <begin position="508"/>
        <end position="522"/>
    </location>
</feature>
<feature type="compositionally biased region" description="Low complexity" evidence="1">
    <location>
        <begin position="170"/>
        <end position="181"/>
    </location>
</feature>
<evidence type="ECO:0000313" key="3">
    <source>
        <dbReference type="Proteomes" id="UP000002748"/>
    </source>
</evidence>
<feature type="compositionally biased region" description="Low complexity" evidence="1">
    <location>
        <begin position="16"/>
        <end position="26"/>
    </location>
</feature>
<dbReference type="KEGG" id="tasa:A1Q1_03977"/>
<feature type="compositionally biased region" description="Low complexity" evidence="1">
    <location>
        <begin position="395"/>
        <end position="409"/>
    </location>
</feature>
<dbReference type="EMBL" id="ALBS01000025">
    <property type="protein sequence ID" value="EJT52461.1"/>
    <property type="molecule type" value="Genomic_DNA"/>
</dbReference>
<organism evidence="2 3">
    <name type="scientific">Trichosporon asahii var. asahii (strain ATCC 90039 / CBS 2479 / JCM 2466 / KCTC 7840 / NBRC 103889/ NCYC 2677 / UAMH 7654)</name>
    <name type="common">Yeast</name>
    <dbReference type="NCBI Taxonomy" id="1186058"/>
    <lineage>
        <taxon>Eukaryota</taxon>
        <taxon>Fungi</taxon>
        <taxon>Dikarya</taxon>
        <taxon>Basidiomycota</taxon>
        <taxon>Agaricomycotina</taxon>
        <taxon>Tremellomycetes</taxon>
        <taxon>Trichosporonales</taxon>
        <taxon>Trichosporonaceae</taxon>
        <taxon>Trichosporon</taxon>
    </lineage>
</organism>
<evidence type="ECO:0000313" key="2">
    <source>
        <dbReference type="EMBL" id="EJT52461.1"/>
    </source>
</evidence>
<feature type="compositionally biased region" description="Low complexity" evidence="1">
    <location>
        <begin position="101"/>
        <end position="110"/>
    </location>
</feature>